<dbReference type="InterPro" id="IPR019546">
    <property type="entry name" value="TAT_signal_bac_arc"/>
</dbReference>
<dbReference type="InterPro" id="IPR008274">
    <property type="entry name" value="AldOxase/xan_DH_MoCoBD1"/>
</dbReference>
<dbReference type="Gene3D" id="3.30.365.10">
    <property type="entry name" value="Aldehyde oxidase/xanthine dehydrogenase, molybdopterin binding domain"/>
    <property type="match status" value="4"/>
</dbReference>
<evidence type="ECO:0000313" key="3">
    <source>
        <dbReference type="EMBL" id="GJE00608.1"/>
    </source>
</evidence>
<gene>
    <name evidence="3" type="ORF">GMJLKIPL_2531</name>
</gene>
<dbReference type="PANTHER" id="PTHR47495">
    <property type="entry name" value="ALDEHYDE DEHYDROGENASE"/>
    <property type="match status" value="1"/>
</dbReference>
<dbReference type="PIRSF" id="PIRSF036389">
    <property type="entry name" value="IOR_B"/>
    <property type="match status" value="1"/>
</dbReference>
<feature type="chain" id="PRO_5046023846" evidence="1">
    <location>
        <begin position="21"/>
        <end position="725"/>
    </location>
</feature>
<dbReference type="InterPro" id="IPR000674">
    <property type="entry name" value="Ald_Oxase/Xan_DH_a/b"/>
</dbReference>
<dbReference type="EMBL" id="BPQQ01000029">
    <property type="protein sequence ID" value="GJE00608.1"/>
    <property type="molecule type" value="Genomic_DNA"/>
</dbReference>
<evidence type="ECO:0000259" key="2">
    <source>
        <dbReference type="SMART" id="SM01008"/>
    </source>
</evidence>
<proteinExistence type="predicted"/>
<dbReference type="InterPro" id="IPR046867">
    <property type="entry name" value="AldOxase/xan_DH_MoCoBD2"/>
</dbReference>
<evidence type="ECO:0000256" key="1">
    <source>
        <dbReference type="SAM" id="SignalP"/>
    </source>
</evidence>
<organism evidence="3 4">
    <name type="scientific">Methylobacterium isbiliense</name>
    <dbReference type="NCBI Taxonomy" id="315478"/>
    <lineage>
        <taxon>Bacteria</taxon>
        <taxon>Pseudomonadati</taxon>
        <taxon>Pseudomonadota</taxon>
        <taxon>Alphaproteobacteria</taxon>
        <taxon>Hyphomicrobiales</taxon>
        <taxon>Methylobacteriaceae</taxon>
        <taxon>Methylobacterium</taxon>
    </lineage>
</organism>
<dbReference type="Pfam" id="PF02738">
    <property type="entry name" value="MoCoBD_1"/>
    <property type="match status" value="1"/>
</dbReference>
<protein>
    <submittedName>
        <fullName evidence="3">Membrane-bound aldehyde dehydrogenase [pyrroloquinoline-quinone]</fullName>
    </submittedName>
</protein>
<evidence type="ECO:0000313" key="4">
    <source>
        <dbReference type="Proteomes" id="UP001055153"/>
    </source>
</evidence>
<name>A0ABQ4SFA9_9HYPH</name>
<feature type="domain" description="Aldehyde oxidase/xanthine dehydrogenase a/b hammerhead" evidence="2">
    <location>
        <begin position="207"/>
        <end position="286"/>
    </location>
</feature>
<accession>A0ABQ4SFA9</accession>
<comment type="caution">
    <text evidence="3">The sequence shown here is derived from an EMBL/GenBank/DDBJ whole genome shotgun (WGS) entry which is preliminary data.</text>
</comment>
<dbReference type="InterPro" id="IPR052516">
    <property type="entry name" value="N-heterocyclic_Hydroxylase"/>
</dbReference>
<dbReference type="SMART" id="SM01008">
    <property type="entry name" value="Ald_Xan_dh_C"/>
    <property type="match status" value="1"/>
</dbReference>
<dbReference type="InterPro" id="IPR037165">
    <property type="entry name" value="AldOxase/xan_DH_Mopterin-bd_sf"/>
</dbReference>
<dbReference type="NCBIfam" id="TIGR01409">
    <property type="entry name" value="TAT_signal_seq"/>
    <property type="match status" value="1"/>
</dbReference>
<sequence>MTTPRPALSRRGFLAGSAVAAGAFSLGFHVPLDAEAAPGAPEINAWVVVRPDDTVVIRIARSEMGQGTLTGLAQLVAEELACDWSKVTTEYPTPGQNLARNRVWGDFSTGGSRGIRESYVAVRKGGAAARTMLVAAAAREWGVDPAGCRAEKSVITHPASGRSTTYGQVAALAATLEPPKDPPLKDPKDWTVAGQSVKRLDTLPKLDGSQVYGMDLTLDGMLNAAIRDCPVTGGKVRSFDAAAVSGMPGVRKVVQVGETGVAVIADTFWRAKTALDALPVVWDEGPNARVSSETIAAVLKEGLDAEEAFVGNKAGDVQAALRGAAKVVEATYAYPFQNHATMEPMNATARWTPERCEVWTPTQNGEAALAAAAEAAGLSPRQCEVYKIHLGGGFGRRGATHDWVRQAVLIAREMPGTPVKLIWTREEDMTHGRYHPVTQCRMRAALDEKGNLTGLQMRISGQSILAAIVPGRLGPDGKDPVTFQGLNPGGAEAAIGYTIPNLLIDHAMRNPHIIPGFWRGVNTNPNAIYLECFLDEVAHAAGQDPLAFRRKLMANHPKHLAVLNAAAERIGWDRKPPAGVHRGIAQIMGFGSYVAGAAEVSVAEDGKVKIHRIVAATDPGVAINPQQIEAQVEGSFVYGLSAALYGACTVKDGRIEQANFDTYPVMRLDDMPAVETVLVPSGGFIGGVGEPTIAVAAPAVLNAIFAATGKRVRQIPLKNADLRRA</sequence>
<dbReference type="Pfam" id="PF20256">
    <property type="entry name" value="MoCoBD_2"/>
    <property type="match status" value="2"/>
</dbReference>
<dbReference type="InterPro" id="IPR012368">
    <property type="entry name" value="OxRdtase_Mopterin-bd_su_IorB"/>
</dbReference>
<dbReference type="Gene3D" id="3.90.1170.50">
    <property type="entry name" value="Aldehyde oxidase/xanthine dehydrogenase, a/b hammerhead"/>
    <property type="match status" value="1"/>
</dbReference>
<dbReference type="InterPro" id="IPR006311">
    <property type="entry name" value="TAT_signal"/>
</dbReference>
<reference evidence="3" key="2">
    <citation type="submission" date="2021-08" db="EMBL/GenBank/DDBJ databases">
        <authorList>
            <person name="Tani A."/>
            <person name="Ola A."/>
            <person name="Ogura Y."/>
            <person name="Katsura K."/>
            <person name="Hayashi T."/>
        </authorList>
    </citation>
    <scope>NUCLEOTIDE SEQUENCE</scope>
    <source>
        <strain evidence="3">DSM 17168</strain>
    </source>
</reference>
<keyword evidence="1" id="KW-0732">Signal</keyword>
<dbReference type="Proteomes" id="UP001055153">
    <property type="component" value="Unassembled WGS sequence"/>
</dbReference>
<reference evidence="3" key="1">
    <citation type="journal article" date="2021" name="Front. Microbiol.">
        <title>Comprehensive Comparative Genomics and Phenotyping of Methylobacterium Species.</title>
        <authorList>
            <person name="Alessa O."/>
            <person name="Ogura Y."/>
            <person name="Fujitani Y."/>
            <person name="Takami H."/>
            <person name="Hayashi T."/>
            <person name="Sahin N."/>
            <person name="Tani A."/>
        </authorList>
    </citation>
    <scope>NUCLEOTIDE SEQUENCE</scope>
    <source>
        <strain evidence="3">DSM 17168</strain>
    </source>
</reference>
<keyword evidence="4" id="KW-1185">Reference proteome</keyword>
<dbReference type="RefSeq" id="WP_238235492.1">
    <property type="nucleotide sequence ID" value="NZ_BPQQ01000029.1"/>
</dbReference>
<dbReference type="SUPFAM" id="SSF56003">
    <property type="entry name" value="Molybdenum cofactor-binding domain"/>
    <property type="match status" value="2"/>
</dbReference>
<dbReference type="PROSITE" id="PS51318">
    <property type="entry name" value="TAT"/>
    <property type="match status" value="1"/>
</dbReference>
<feature type="signal peptide" evidence="1">
    <location>
        <begin position="1"/>
        <end position="20"/>
    </location>
</feature>
<dbReference type="PANTHER" id="PTHR47495:SF2">
    <property type="entry name" value="ALDEHYDE DEHYDROGENASE"/>
    <property type="match status" value="1"/>
</dbReference>